<feature type="region of interest" description="Disordered" evidence="2">
    <location>
        <begin position="888"/>
        <end position="908"/>
    </location>
</feature>
<reference evidence="4" key="1">
    <citation type="submission" date="2022-10" db="EMBL/GenBank/DDBJ databases">
        <authorList>
            <person name="Chen Y."/>
            <person name="Dougan E. K."/>
            <person name="Chan C."/>
            <person name="Rhodes N."/>
            <person name="Thang M."/>
        </authorList>
    </citation>
    <scope>NUCLEOTIDE SEQUENCE</scope>
</reference>
<dbReference type="EMBL" id="CAMXCT020001475">
    <property type="protein sequence ID" value="CAL1143802.1"/>
    <property type="molecule type" value="Genomic_DNA"/>
</dbReference>
<comment type="caution">
    <text evidence="4">The sequence shown here is derived from an EMBL/GenBank/DDBJ whole genome shotgun (WGS) entry which is preliminary data.</text>
</comment>
<evidence type="ECO:0000313" key="7">
    <source>
        <dbReference type="Proteomes" id="UP001152797"/>
    </source>
</evidence>
<feature type="region of interest" description="Disordered" evidence="2">
    <location>
        <begin position="442"/>
        <end position="471"/>
    </location>
</feature>
<protein>
    <submittedName>
        <fullName evidence="6">Alpha-amylase</fullName>
    </submittedName>
</protein>
<dbReference type="InterPro" id="IPR011010">
    <property type="entry name" value="DNA_brk_join_enz"/>
</dbReference>
<dbReference type="GO" id="GO:0015074">
    <property type="term" value="P:DNA integration"/>
    <property type="evidence" value="ECO:0007669"/>
    <property type="project" value="InterPro"/>
</dbReference>
<dbReference type="EMBL" id="CAMXCT030001475">
    <property type="protein sequence ID" value="CAL4777739.1"/>
    <property type="molecule type" value="Genomic_DNA"/>
</dbReference>
<gene>
    <name evidence="4" type="ORF">C1SCF055_LOCUS17417</name>
</gene>
<evidence type="ECO:0000313" key="4">
    <source>
        <dbReference type="EMBL" id="CAI3990427.1"/>
    </source>
</evidence>
<dbReference type="AlphaFoldDB" id="A0A9P1FY10"/>
<dbReference type="GO" id="GO:0003677">
    <property type="term" value="F:DNA binding"/>
    <property type="evidence" value="ECO:0007669"/>
    <property type="project" value="InterPro"/>
</dbReference>
<keyword evidence="7" id="KW-1185">Reference proteome</keyword>
<evidence type="ECO:0000313" key="5">
    <source>
        <dbReference type="EMBL" id="CAL1143802.1"/>
    </source>
</evidence>
<dbReference type="PROSITE" id="PS51898">
    <property type="entry name" value="TYR_RECOMBINASE"/>
    <property type="match status" value="1"/>
</dbReference>
<dbReference type="Gene3D" id="1.10.443.10">
    <property type="entry name" value="Intergrase catalytic core"/>
    <property type="match status" value="1"/>
</dbReference>
<evidence type="ECO:0000313" key="6">
    <source>
        <dbReference type="EMBL" id="CAL4777739.1"/>
    </source>
</evidence>
<sequence>MATVFSSLIGHVDESIEQRASLLAALKAKLDTPDSQRSPSKLVNDGKPVLLMLAEASGEAETQEVSVPVPPVIDIDDEDMIWSRTAFRIFEDARNGAGNATAMQLNRMNYQPGDVLFINYGEQPPVYNTRVILSVVDHSSQEYIVLTPDHDVYCEMLNLRNDDIQSLHPAGPNGSIPADVPGPQVYGFQPITPAQLAEFMQAGRDEAVAERNRRGIQPGPVAGGERFWVLAEHVEGRCIGDKVSPPPGAPVLGSYGLMEVTDSKQKTRPCLIRQLTAEDLGSCCDERLILARSSTAKEGEELSSSDDIRTMAVHCTVHGERRRGFKDAVGEMVSTEMDDFPFEPRTCLEYLKAISTVAESSYGQHLAWVQQVSNLASFELLVRRKQLLAEAHSHNPAAPSYEGADYWMGNKYKHGGAIVVPSLTEHVSKKLQADSQILKERGKLEEAKGRGRGRGNPQGGPRDKKATGAEQGKVVHCVSRSVARRIQRRDRLWKRVNRAILSLNSLYYGHDGRYVRVAVEDLSQLPLVQKEAILRIRQQLKCLGPPPDHASYQGALSALRVSSSAYVEAEAGVGEVVSMNFAALSLPSGNVAGVDLACSLSGSIPDVVLNYEEHMLQDAGTWMDLEEIAGLEDFFCLKDDLTFAEWDLVTGGNGDGADNICAGLRSAGFELHEESSECKTFVGICSDASPEGFGICELESDFVSARALGKWQERWRFRRLAPEEWKPRQRSSGWDPLGDVRTAKGSLAEFDDLDNYIENEVFPEVPLELMIPEKWKTVSMGKWKHGHEHITLKEGRSLVLAVRRMTRASQQRGLKHVVLRDNLSLCFAVGKGGCHNFQLLRVIQKLSALCLSSGILLRPRWVRPEINVADGPSRGQLSPGPYQKDWGLGAGHVKDSENSQGSSSCQEEDGRVAISNVKGFMASVSGEEEGRVVNRIPKELEEGVGTRARQNRLTVLETRSVSAEIQHQYQGYFSKFEDFCKLNGVGFPISPLDADPLLADFLDLLYLDGKSAREGEKTVAALEFHQIALKGHLPRSKRALRGWRKAVLPSSRLPMPRPVMFGLAMNLLAENKTDMALLVLVAFHLYLRPGEGLDLRKKNVVPPVRQAGKQFQHITVIIRDQEDGRPDKIAVFDNSLPLDDKRVDYMGSALLDKAKSVPRPTDRIFNFSMEDFRKAFVKAGEDLGLASLHPYQLRHGGATEDLASKRRDFQGVKARGRWKTDQSVRRYAKIGRIQQLLAQMTSSDKSFCKWSEMNMRRMMSGQWPPRSPSEPCCEGSF</sequence>
<dbReference type="InterPro" id="IPR013762">
    <property type="entry name" value="Integrase-like_cat_sf"/>
</dbReference>
<organism evidence="4">
    <name type="scientific">Cladocopium goreaui</name>
    <dbReference type="NCBI Taxonomy" id="2562237"/>
    <lineage>
        <taxon>Eukaryota</taxon>
        <taxon>Sar</taxon>
        <taxon>Alveolata</taxon>
        <taxon>Dinophyceae</taxon>
        <taxon>Suessiales</taxon>
        <taxon>Symbiodiniaceae</taxon>
        <taxon>Cladocopium</taxon>
    </lineage>
</organism>
<dbReference type="SUPFAM" id="SSF56349">
    <property type="entry name" value="DNA breaking-rejoining enzymes"/>
    <property type="match status" value="1"/>
</dbReference>
<feature type="domain" description="Tyr recombinase" evidence="3">
    <location>
        <begin position="1052"/>
        <end position="1241"/>
    </location>
</feature>
<accession>A0A9P1FY10</accession>
<evidence type="ECO:0000259" key="3">
    <source>
        <dbReference type="PROSITE" id="PS51898"/>
    </source>
</evidence>
<evidence type="ECO:0000256" key="1">
    <source>
        <dbReference type="ARBA" id="ARBA00023172"/>
    </source>
</evidence>
<dbReference type="EMBL" id="CAMXCT010001475">
    <property type="protein sequence ID" value="CAI3990427.1"/>
    <property type="molecule type" value="Genomic_DNA"/>
</dbReference>
<dbReference type="Proteomes" id="UP001152797">
    <property type="component" value="Unassembled WGS sequence"/>
</dbReference>
<evidence type="ECO:0000256" key="2">
    <source>
        <dbReference type="SAM" id="MobiDB-lite"/>
    </source>
</evidence>
<reference evidence="5" key="2">
    <citation type="submission" date="2024-04" db="EMBL/GenBank/DDBJ databases">
        <authorList>
            <person name="Chen Y."/>
            <person name="Shah S."/>
            <person name="Dougan E. K."/>
            <person name="Thang M."/>
            <person name="Chan C."/>
        </authorList>
    </citation>
    <scope>NUCLEOTIDE SEQUENCE [LARGE SCALE GENOMIC DNA]</scope>
</reference>
<dbReference type="InterPro" id="IPR002104">
    <property type="entry name" value="Integrase_catalytic"/>
</dbReference>
<name>A0A9P1FY10_9DINO</name>
<dbReference type="GO" id="GO:0006310">
    <property type="term" value="P:DNA recombination"/>
    <property type="evidence" value="ECO:0007669"/>
    <property type="project" value="UniProtKB-KW"/>
</dbReference>
<keyword evidence="1" id="KW-0233">DNA recombination</keyword>
<proteinExistence type="predicted"/>